<feature type="domain" description="NAD-dependent epimerase/dehydratase" evidence="2">
    <location>
        <begin position="336"/>
        <end position="597"/>
    </location>
</feature>
<sequence length="697" mass="79312">MKTSSFPNRSFQGGHQTPEAVGIVEWFRVGEYEQVEKALDEMDALSFSHIRTGISWADYHAEGGRQWFDWLVPTICRKMNMLPCFLYTPPSLGIEPKASSPPKNPKDYADFLDVMITRFDGFFDWVELWNEPNNRAEYDFTFDQNWTIFSEMIGKAAYWMRQLGKKTVLGGMSPVDPNWLEIMYQNGVMQYVDAVGFHGFPNVFDPMWQGWAKNAERIRKVIDRYGGSQEIWLTEAGFSTWQHDEQQQLRIFLDALEAPVQRAYWYSLNDLDSGLPTVNGFHIDEREYHFGLIGKHGHKKLLYRLLAAQGIKNIRNSRQLAEPYRASAEPTSRRHALVIGGAGFIGTNLVQKLLHEGAQVTILDNLSRPGVEDNVLWLRRMNTGRLSIEIADIRNEYAVDHLVNAASEVYHLAAQVAVTTSCENPADDFDVNARGTLNILEAVRKSEHAPPLIFTSTNKVYGALEDIPMQTADSRYVPLEKTHAAHGVNEDRPLDFHSPYGCSKGAADSYVLDYVRTYGIKAVVFRMSCIYGRHQCGTEDQGWVAHFLLSALKGEPIVIYGDGLQVRDILFVDDLLKAFDLAIKNMNRLTGQAFNIGGGADNNISLRELIQVAERLQGTEMAVEHGDWRKGDQKYFVADYRKFHAVTGWKPAISARQGVPMLYRWLKEAKPVRNLVRTARQPISWDRLQQTYQKLAN</sequence>
<dbReference type="Gene3D" id="3.40.50.720">
    <property type="entry name" value="NAD(P)-binding Rossmann-like Domain"/>
    <property type="match status" value="1"/>
</dbReference>
<keyword evidence="4" id="KW-1185">Reference proteome</keyword>
<gene>
    <name evidence="3" type="ORF">SAMN05660653_00887</name>
</gene>
<proteinExistence type="inferred from homology"/>
<name>A0A1G6BCD8_9BACT</name>
<protein>
    <submittedName>
        <fullName evidence="3">CDP-paratose 2-epimerase</fullName>
    </submittedName>
</protein>
<evidence type="ECO:0000259" key="2">
    <source>
        <dbReference type="Pfam" id="PF01370"/>
    </source>
</evidence>
<dbReference type="AlphaFoldDB" id="A0A1G6BCD8"/>
<dbReference type="STRING" id="617002.SAMN05660653_00887"/>
<evidence type="ECO:0000256" key="1">
    <source>
        <dbReference type="ARBA" id="ARBA00007637"/>
    </source>
</evidence>
<dbReference type="SUPFAM" id="SSF51735">
    <property type="entry name" value="NAD(P)-binding Rossmann-fold domains"/>
    <property type="match status" value="1"/>
</dbReference>
<dbReference type="Gene3D" id="3.20.20.80">
    <property type="entry name" value="Glycosidases"/>
    <property type="match status" value="1"/>
</dbReference>
<dbReference type="InterPro" id="IPR036291">
    <property type="entry name" value="NAD(P)-bd_dom_sf"/>
</dbReference>
<evidence type="ECO:0000313" key="3">
    <source>
        <dbReference type="EMBL" id="SDB18275.1"/>
    </source>
</evidence>
<dbReference type="SUPFAM" id="SSF51445">
    <property type="entry name" value="(Trans)glycosidases"/>
    <property type="match status" value="1"/>
</dbReference>
<accession>A0A1G6BCD8</accession>
<dbReference type="InterPro" id="IPR001509">
    <property type="entry name" value="Epimerase_deHydtase"/>
</dbReference>
<dbReference type="PANTHER" id="PTHR43000">
    <property type="entry name" value="DTDP-D-GLUCOSE 4,6-DEHYDRATASE-RELATED"/>
    <property type="match status" value="1"/>
</dbReference>
<comment type="similarity">
    <text evidence="1">Belongs to the NAD(P)-dependent epimerase/dehydratase family.</text>
</comment>
<dbReference type="RefSeq" id="WP_092117664.1">
    <property type="nucleotide sequence ID" value="NZ_FMXO01000004.1"/>
</dbReference>
<dbReference type="Proteomes" id="UP000198771">
    <property type="component" value="Unassembled WGS sequence"/>
</dbReference>
<reference evidence="3 4" key="1">
    <citation type="submission" date="2016-10" db="EMBL/GenBank/DDBJ databases">
        <authorList>
            <person name="de Groot N.N."/>
        </authorList>
    </citation>
    <scope>NUCLEOTIDE SEQUENCE [LARGE SCALE GENOMIC DNA]</scope>
    <source>
        <strain evidence="3 4">ASO4-2</strain>
    </source>
</reference>
<evidence type="ECO:0000313" key="4">
    <source>
        <dbReference type="Proteomes" id="UP000198771"/>
    </source>
</evidence>
<dbReference type="InterPro" id="IPR017853">
    <property type="entry name" value="GH"/>
</dbReference>
<dbReference type="OrthoDB" id="9802815at2"/>
<dbReference type="EMBL" id="FMXO01000004">
    <property type="protein sequence ID" value="SDB18275.1"/>
    <property type="molecule type" value="Genomic_DNA"/>
</dbReference>
<organism evidence="3 4">
    <name type="scientific">Desulfonatronum thiosulfatophilum</name>
    <dbReference type="NCBI Taxonomy" id="617002"/>
    <lineage>
        <taxon>Bacteria</taxon>
        <taxon>Pseudomonadati</taxon>
        <taxon>Thermodesulfobacteriota</taxon>
        <taxon>Desulfovibrionia</taxon>
        <taxon>Desulfovibrionales</taxon>
        <taxon>Desulfonatronaceae</taxon>
        <taxon>Desulfonatronum</taxon>
    </lineage>
</organism>
<dbReference type="Pfam" id="PF01370">
    <property type="entry name" value="Epimerase"/>
    <property type="match status" value="1"/>
</dbReference>